<proteinExistence type="predicted"/>
<dbReference type="SUPFAM" id="SSF49899">
    <property type="entry name" value="Concanavalin A-like lectins/glucanases"/>
    <property type="match status" value="1"/>
</dbReference>
<dbReference type="CDD" id="cd00110">
    <property type="entry name" value="LamG"/>
    <property type="match status" value="1"/>
</dbReference>
<dbReference type="SMART" id="SM00282">
    <property type="entry name" value="LamG"/>
    <property type="match status" value="1"/>
</dbReference>
<reference evidence="2" key="2">
    <citation type="submission" date="2020-09" db="EMBL/GenBank/DDBJ databases">
        <authorList>
            <person name="Sun Q."/>
            <person name="Kim S."/>
        </authorList>
    </citation>
    <scope>NUCLEOTIDE SEQUENCE</scope>
    <source>
        <strain evidence="2">KCTC 12870</strain>
    </source>
</reference>
<dbReference type="InterPro" id="IPR001791">
    <property type="entry name" value="Laminin_G"/>
</dbReference>
<dbReference type="PROSITE" id="PS50025">
    <property type="entry name" value="LAM_G_DOMAIN"/>
    <property type="match status" value="1"/>
</dbReference>
<dbReference type="InterPro" id="IPR013320">
    <property type="entry name" value="ConA-like_dom_sf"/>
</dbReference>
<dbReference type="EMBL" id="BMXG01000016">
    <property type="protein sequence ID" value="GHC07024.1"/>
    <property type="molecule type" value="Genomic_DNA"/>
</dbReference>
<evidence type="ECO:0000259" key="1">
    <source>
        <dbReference type="PROSITE" id="PS50025"/>
    </source>
</evidence>
<keyword evidence="3" id="KW-1185">Reference proteome</keyword>
<dbReference type="AlphaFoldDB" id="A0A8J3GE58"/>
<evidence type="ECO:0000313" key="2">
    <source>
        <dbReference type="EMBL" id="GHC07024.1"/>
    </source>
</evidence>
<accession>A0A8J3GE58</accession>
<dbReference type="Proteomes" id="UP000642829">
    <property type="component" value="Unassembled WGS sequence"/>
</dbReference>
<protein>
    <recommendedName>
        <fullName evidence="1">Laminin G domain-containing protein</fullName>
    </recommendedName>
</protein>
<dbReference type="Gene3D" id="2.60.120.200">
    <property type="match status" value="1"/>
</dbReference>
<organism evidence="2 3">
    <name type="scientific">Cerasicoccus arenae</name>
    <dbReference type="NCBI Taxonomy" id="424488"/>
    <lineage>
        <taxon>Bacteria</taxon>
        <taxon>Pseudomonadati</taxon>
        <taxon>Verrucomicrobiota</taxon>
        <taxon>Opitutia</taxon>
        <taxon>Puniceicoccales</taxon>
        <taxon>Cerasicoccaceae</taxon>
        <taxon>Cerasicoccus</taxon>
    </lineage>
</organism>
<name>A0A8J3GE58_9BACT</name>
<evidence type="ECO:0000313" key="3">
    <source>
        <dbReference type="Proteomes" id="UP000642829"/>
    </source>
</evidence>
<feature type="domain" description="Laminin G" evidence="1">
    <location>
        <begin position="265"/>
        <end position="439"/>
    </location>
</feature>
<sequence length="603" mass="63939">MSTFPRARIRIAADMFQFENFADELRSGLSGFIPKLRAGDDAQFEIALFNDGELLTDLSGISSLHLEIKPLHAEAEPAFIDDDGEDYDLRGPSSQAVSIRSKTIAASEMNAALTLTQWESLSADQAHAIVTLDAPQTNLAPGDRWLTIAVTTNDSPAQTRTVAAGRIRILGGGRSSSEPVSSSSETFYSASQSDSRFLRLSENLADLSDAEESRGNLGLGSAAQMNAIDEDDFASQSNLHLPTQQSVKTYVDTALAAFSPTIPRPGVLLDGISGKINLGNAFNQDMTADWAVCGWFRTDLGAEQTLLHKGESTPHLQISLTSSGLLRVTLDDGSDSVSVDTTAVVNDGQWHHFVVSIDVDSAIGVAVYMDGQLQATGDPTALGDLSNEDPLYIGSSGSSLYFSGSLSGFGFLSQSLSSDEVAQLREHDLSSWIAVNDTSDLEIALPLDEGVGYQVHDLSGHQHDGLASTTGVKHLAPKSEGYLRAYDVDAYNGGTGNVELISSTQDILPTDKALITRLLVFGNNGGSTVSDIDILRSNRSTTSPLLDTTASIIHGGTVGIAVAVLGNVAQGLFRNNVVIHSTDPQATSLDIRIDYTCLQGGAL</sequence>
<dbReference type="Pfam" id="PF13385">
    <property type="entry name" value="Laminin_G_3"/>
    <property type="match status" value="1"/>
</dbReference>
<gene>
    <name evidence="2" type="ORF">GCM10007047_25130</name>
</gene>
<reference evidence="2" key="1">
    <citation type="journal article" date="2014" name="Int. J. Syst. Evol. Microbiol.">
        <title>Complete genome sequence of Corynebacterium casei LMG S-19264T (=DSM 44701T), isolated from a smear-ripened cheese.</title>
        <authorList>
            <consortium name="US DOE Joint Genome Institute (JGI-PGF)"/>
            <person name="Walter F."/>
            <person name="Albersmeier A."/>
            <person name="Kalinowski J."/>
            <person name="Ruckert C."/>
        </authorList>
    </citation>
    <scope>NUCLEOTIDE SEQUENCE</scope>
    <source>
        <strain evidence="2">KCTC 12870</strain>
    </source>
</reference>
<comment type="caution">
    <text evidence="2">The sequence shown here is derived from an EMBL/GenBank/DDBJ whole genome shotgun (WGS) entry which is preliminary data.</text>
</comment>
<dbReference type="RefSeq" id="WP_189515716.1">
    <property type="nucleotide sequence ID" value="NZ_BMXG01000016.1"/>
</dbReference>